<evidence type="ECO:0000313" key="1">
    <source>
        <dbReference type="EMBL" id="QHT79351.1"/>
    </source>
</evidence>
<protein>
    <recommendedName>
        <fullName evidence="2">GxxExxY protein</fullName>
    </recommendedName>
</protein>
<sequence>MEHIKRFAKYVFKQLGAGFSERVYHNAIEVLLKKHNVTFESERVMPVLFEGVEVGSVRADLVIENKIVVELKRGSSLKDKHTTQCFMYMKLLGITEGLVINFPENDEDEVEFQEICSSPICSRCGRDSHIASGCYAKTHVNGYPL</sequence>
<reference evidence="1" key="1">
    <citation type="journal article" date="2020" name="Nature">
        <title>Giant virus diversity and host interactions through global metagenomics.</title>
        <authorList>
            <person name="Schulz F."/>
            <person name="Roux S."/>
            <person name="Paez-Espino D."/>
            <person name="Jungbluth S."/>
            <person name="Walsh D.A."/>
            <person name="Denef V.J."/>
            <person name="McMahon K.D."/>
            <person name="Konstantinidis K.T."/>
            <person name="Eloe-Fadrosh E.A."/>
            <person name="Kyrpides N.C."/>
            <person name="Woyke T."/>
        </authorList>
    </citation>
    <scope>NUCLEOTIDE SEQUENCE</scope>
    <source>
        <strain evidence="1">GVMAG-M-3300023179-99</strain>
    </source>
</reference>
<evidence type="ECO:0008006" key="2">
    <source>
        <dbReference type="Google" id="ProtNLM"/>
    </source>
</evidence>
<dbReference type="NCBIfam" id="TIGR04256">
    <property type="entry name" value="GxxExxY"/>
    <property type="match status" value="1"/>
</dbReference>
<dbReference type="Pfam" id="PF13366">
    <property type="entry name" value="PDDEXK_3"/>
    <property type="match status" value="1"/>
</dbReference>
<proteinExistence type="predicted"/>
<dbReference type="AlphaFoldDB" id="A0A6C0HFF6"/>
<name>A0A6C0HFF6_9ZZZZ</name>
<dbReference type="InterPro" id="IPR011604">
    <property type="entry name" value="PDDEXK-like_dom_sf"/>
</dbReference>
<accession>A0A6C0HFF6</accession>
<dbReference type="EMBL" id="MN739948">
    <property type="protein sequence ID" value="QHT79351.1"/>
    <property type="molecule type" value="Genomic_DNA"/>
</dbReference>
<dbReference type="InterPro" id="IPR026350">
    <property type="entry name" value="GxxExxY"/>
</dbReference>
<dbReference type="Gene3D" id="3.90.320.10">
    <property type="match status" value="1"/>
</dbReference>
<dbReference type="Pfam" id="PF14787">
    <property type="entry name" value="zf-CCHC_5"/>
    <property type="match status" value="1"/>
</dbReference>
<organism evidence="1">
    <name type="scientific">viral metagenome</name>
    <dbReference type="NCBI Taxonomy" id="1070528"/>
    <lineage>
        <taxon>unclassified sequences</taxon>
        <taxon>metagenomes</taxon>
        <taxon>organismal metagenomes</taxon>
    </lineage>
</organism>